<gene>
    <name evidence="2" type="ORF">PAXRUDRAFT_181164</name>
</gene>
<sequence length="169" mass="19089">MRDTTHPPSNLPPHVEAMLVSALKQDLLFIRAYIEWPWVVVQHRYVLPFGGSSALMALVAFGDLCPPTQVCLTTGCPNHCSCSNVTTLSNPVTYKAVWYSLQYSVVPIHVTSTYCCRCLHQYHHNYVVRKVDDAHVYYGGVPEVIQVATHFFIDNQVLEMFATAKVFGW</sequence>
<evidence type="ECO:0000313" key="2">
    <source>
        <dbReference type="EMBL" id="KIK72201.1"/>
    </source>
</evidence>
<dbReference type="InParanoid" id="A0A0D0CND6"/>
<dbReference type="HOGENOM" id="CLU_074887_1_0_1"/>
<accession>A0A0D0CND6</accession>
<name>A0A0D0CND6_9AGAM</name>
<reference evidence="2 3" key="1">
    <citation type="submission" date="2014-04" db="EMBL/GenBank/DDBJ databases">
        <authorList>
            <consortium name="DOE Joint Genome Institute"/>
            <person name="Kuo A."/>
            <person name="Kohler A."/>
            <person name="Jargeat P."/>
            <person name="Nagy L.G."/>
            <person name="Floudas D."/>
            <person name="Copeland A."/>
            <person name="Barry K.W."/>
            <person name="Cichocki N."/>
            <person name="Veneault-Fourrey C."/>
            <person name="LaButti K."/>
            <person name="Lindquist E.A."/>
            <person name="Lipzen A."/>
            <person name="Lundell T."/>
            <person name="Morin E."/>
            <person name="Murat C."/>
            <person name="Sun H."/>
            <person name="Tunlid A."/>
            <person name="Henrissat B."/>
            <person name="Grigoriev I.V."/>
            <person name="Hibbett D.S."/>
            <person name="Martin F."/>
            <person name="Nordberg H.P."/>
            <person name="Cantor M.N."/>
            <person name="Hua S.X."/>
        </authorList>
    </citation>
    <scope>NUCLEOTIDE SEQUENCE [LARGE SCALE GENOMIC DNA]</scope>
    <source>
        <strain evidence="2 3">Ve08.2h10</strain>
    </source>
</reference>
<dbReference type="Pfam" id="PF18718">
    <property type="entry name" value="CxC5"/>
    <property type="match status" value="1"/>
</dbReference>
<dbReference type="InterPro" id="IPR041539">
    <property type="entry name" value="CxC5"/>
</dbReference>
<dbReference type="AlphaFoldDB" id="A0A0D0CND6"/>
<evidence type="ECO:0000313" key="3">
    <source>
        <dbReference type="Proteomes" id="UP000054538"/>
    </source>
</evidence>
<keyword evidence="3" id="KW-1185">Reference proteome</keyword>
<dbReference type="OrthoDB" id="2501483at2759"/>
<reference evidence="3" key="2">
    <citation type="submission" date="2015-01" db="EMBL/GenBank/DDBJ databases">
        <title>Evolutionary Origins and Diversification of the Mycorrhizal Mutualists.</title>
        <authorList>
            <consortium name="DOE Joint Genome Institute"/>
            <consortium name="Mycorrhizal Genomics Consortium"/>
            <person name="Kohler A."/>
            <person name="Kuo A."/>
            <person name="Nagy L.G."/>
            <person name="Floudas D."/>
            <person name="Copeland A."/>
            <person name="Barry K.W."/>
            <person name="Cichocki N."/>
            <person name="Veneault-Fourrey C."/>
            <person name="LaButti K."/>
            <person name="Lindquist E.A."/>
            <person name="Lipzen A."/>
            <person name="Lundell T."/>
            <person name="Morin E."/>
            <person name="Murat C."/>
            <person name="Riley R."/>
            <person name="Ohm R."/>
            <person name="Sun H."/>
            <person name="Tunlid A."/>
            <person name="Henrissat B."/>
            <person name="Grigoriev I.V."/>
            <person name="Hibbett D.S."/>
            <person name="Martin F."/>
        </authorList>
    </citation>
    <scope>NUCLEOTIDE SEQUENCE [LARGE SCALE GENOMIC DNA]</scope>
    <source>
        <strain evidence="3">Ve08.2h10</strain>
    </source>
</reference>
<protein>
    <recommendedName>
        <fullName evidence="1">CxC5 like cysteine cluster associated with KDZ domain-containing protein</fullName>
    </recommendedName>
</protein>
<evidence type="ECO:0000259" key="1">
    <source>
        <dbReference type="Pfam" id="PF18718"/>
    </source>
</evidence>
<feature type="domain" description="CxC5 like cysteine cluster associated with KDZ" evidence="1">
    <location>
        <begin position="62"/>
        <end position="169"/>
    </location>
</feature>
<dbReference type="STRING" id="930991.A0A0D0CND6"/>
<dbReference type="Proteomes" id="UP000054538">
    <property type="component" value="Unassembled WGS sequence"/>
</dbReference>
<dbReference type="EMBL" id="KN831110">
    <property type="protein sequence ID" value="KIK72201.1"/>
    <property type="molecule type" value="Genomic_DNA"/>
</dbReference>
<organism evidence="2 3">
    <name type="scientific">Paxillus rubicundulus Ve08.2h10</name>
    <dbReference type="NCBI Taxonomy" id="930991"/>
    <lineage>
        <taxon>Eukaryota</taxon>
        <taxon>Fungi</taxon>
        <taxon>Dikarya</taxon>
        <taxon>Basidiomycota</taxon>
        <taxon>Agaricomycotina</taxon>
        <taxon>Agaricomycetes</taxon>
        <taxon>Agaricomycetidae</taxon>
        <taxon>Boletales</taxon>
        <taxon>Paxilineae</taxon>
        <taxon>Paxillaceae</taxon>
        <taxon>Paxillus</taxon>
    </lineage>
</organism>
<proteinExistence type="predicted"/>